<sequence>MGRVFTTVAGLTLAAGTVYYIQKRTARNPRNIDQLVSQAKQTWDESLTKLDNLDDVQAKQPPSTLSLIQNEVTYFTKQFVPDMKNSWNQGVSRLAQRANSVDVDLKSLWK</sequence>
<dbReference type="AlphaFoldDB" id="A0A1Y1Z948"/>
<organism evidence="1 2">
    <name type="scientific">Basidiobolus meristosporus CBS 931.73</name>
    <dbReference type="NCBI Taxonomy" id="1314790"/>
    <lineage>
        <taxon>Eukaryota</taxon>
        <taxon>Fungi</taxon>
        <taxon>Fungi incertae sedis</taxon>
        <taxon>Zoopagomycota</taxon>
        <taxon>Entomophthoromycotina</taxon>
        <taxon>Basidiobolomycetes</taxon>
        <taxon>Basidiobolales</taxon>
        <taxon>Basidiobolaceae</taxon>
        <taxon>Basidiobolus</taxon>
    </lineage>
</organism>
<evidence type="ECO:0000313" key="1">
    <source>
        <dbReference type="EMBL" id="ORY06800.1"/>
    </source>
</evidence>
<keyword evidence="2" id="KW-1185">Reference proteome</keyword>
<accession>A0A1Y1Z948</accession>
<dbReference type="OrthoDB" id="5518786at2759"/>
<comment type="caution">
    <text evidence="1">The sequence shown here is derived from an EMBL/GenBank/DDBJ whole genome shotgun (WGS) entry which is preliminary data.</text>
</comment>
<protein>
    <submittedName>
        <fullName evidence="1">Uncharacterized protein</fullName>
    </submittedName>
</protein>
<dbReference type="EMBL" id="MCFE01000013">
    <property type="protein sequence ID" value="ORY06800.1"/>
    <property type="molecule type" value="Genomic_DNA"/>
</dbReference>
<gene>
    <name evidence="1" type="ORF">K493DRAFT_310400</name>
</gene>
<reference evidence="1 2" key="1">
    <citation type="submission" date="2016-07" db="EMBL/GenBank/DDBJ databases">
        <title>Pervasive Adenine N6-methylation of Active Genes in Fungi.</title>
        <authorList>
            <consortium name="DOE Joint Genome Institute"/>
            <person name="Mondo S.J."/>
            <person name="Dannebaum R.O."/>
            <person name="Kuo R.C."/>
            <person name="Labutti K."/>
            <person name="Haridas S."/>
            <person name="Kuo A."/>
            <person name="Salamov A."/>
            <person name="Ahrendt S.R."/>
            <person name="Lipzen A."/>
            <person name="Sullivan W."/>
            <person name="Andreopoulos W.B."/>
            <person name="Clum A."/>
            <person name="Lindquist E."/>
            <person name="Daum C."/>
            <person name="Ramamoorthy G.K."/>
            <person name="Gryganskyi A."/>
            <person name="Culley D."/>
            <person name="Magnuson J.K."/>
            <person name="James T.Y."/>
            <person name="O'Malley M.A."/>
            <person name="Stajich J.E."/>
            <person name="Spatafora J.W."/>
            <person name="Visel A."/>
            <person name="Grigoriev I.V."/>
        </authorList>
    </citation>
    <scope>NUCLEOTIDE SEQUENCE [LARGE SCALE GENOMIC DNA]</scope>
    <source>
        <strain evidence="1 2">CBS 931.73</strain>
    </source>
</reference>
<name>A0A1Y1Z948_9FUNG</name>
<proteinExistence type="predicted"/>
<dbReference type="InParanoid" id="A0A1Y1Z948"/>
<evidence type="ECO:0000313" key="2">
    <source>
        <dbReference type="Proteomes" id="UP000193498"/>
    </source>
</evidence>
<dbReference type="Proteomes" id="UP000193498">
    <property type="component" value="Unassembled WGS sequence"/>
</dbReference>